<protein>
    <recommendedName>
        <fullName evidence="4">DUF3953 domain-containing protein</fullName>
    </recommendedName>
</protein>
<dbReference type="AlphaFoldDB" id="I8AEI9"/>
<dbReference type="OrthoDB" id="2456396at2"/>
<evidence type="ECO:0000256" key="1">
    <source>
        <dbReference type="SAM" id="Phobius"/>
    </source>
</evidence>
<accession>I8AEI9</accession>
<keyword evidence="1" id="KW-1133">Transmembrane helix</keyword>
<evidence type="ECO:0008006" key="4">
    <source>
        <dbReference type="Google" id="ProtNLM"/>
    </source>
</evidence>
<evidence type="ECO:0000313" key="2">
    <source>
        <dbReference type="EMBL" id="EIT83987.1"/>
    </source>
</evidence>
<name>I8AEI9_9BACL</name>
<keyword evidence="1" id="KW-0472">Membrane</keyword>
<dbReference type="Pfam" id="PF13129">
    <property type="entry name" value="DUF3953"/>
    <property type="match status" value="1"/>
</dbReference>
<dbReference type="InterPro" id="IPR025018">
    <property type="entry name" value="DUF3953"/>
</dbReference>
<feature type="transmembrane region" description="Helical" evidence="1">
    <location>
        <begin position="55"/>
        <end position="75"/>
    </location>
</feature>
<organism evidence="2 3">
    <name type="scientific">Fictibacillus macauensis ZFHKF-1</name>
    <dbReference type="NCBI Taxonomy" id="1196324"/>
    <lineage>
        <taxon>Bacteria</taxon>
        <taxon>Bacillati</taxon>
        <taxon>Bacillota</taxon>
        <taxon>Bacilli</taxon>
        <taxon>Bacillales</taxon>
        <taxon>Fictibacillaceae</taxon>
        <taxon>Fictibacillus</taxon>
    </lineage>
</organism>
<proteinExistence type="predicted"/>
<dbReference type="Proteomes" id="UP000004080">
    <property type="component" value="Unassembled WGS sequence"/>
</dbReference>
<evidence type="ECO:0000313" key="3">
    <source>
        <dbReference type="Proteomes" id="UP000004080"/>
    </source>
</evidence>
<keyword evidence="3" id="KW-1185">Reference proteome</keyword>
<comment type="caution">
    <text evidence="2">The sequence shown here is derived from an EMBL/GenBank/DDBJ whole genome shotgun (WGS) entry which is preliminary data.</text>
</comment>
<gene>
    <name evidence="2" type="ORF">A374_18169</name>
</gene>
<feature type="transmembrane region" description="Helical" evidence="1">
    <location>
        <begin position="30"/>
        <end position="48"/>
    </location>
</feature>
<sequence>MLKILQIILSIIVASFGVYGLVTGDFKFQSYMQLFLGFTMLVVGLREYQKGHKGYFWLSIVVSLFILSVSIESFLV</sequence>
<dbReference type="STRING" id="1196324.A374_18169"/>
<dbReference type="eggNOG" id="ENOG5033059">
    <property type="taxonomic scope" value="Bacteria"/>
</dbReference>
<keyword evidence="1" id="KW-0812">Transmembrane</keyword>
<dbReference type="EMBL" id="AKKV01000042">
    <property type="protein sequence ID" value="EIT83987.1"/>
    <property type="molecule type" value="Genomic_DNA"/>
</dbReference>
<reference evidence="2 3" key="1">
    <citation type="journal article" date="2012" name="J. Bacteriol.">
        <title>Genome of Bacillus macauensis ZFHKF-1, a Long-Chain-Forming Bacterium.</title>
        <authorList>
            <person name="Cai L."/>
            <person name="Zhang T."/>
        </authorList>
    </citation>
    <scope>NUCLEOTIDE SEQUENCE [LARGE SCALE GENOMIC DNA]</scope>
    <source>
        <strain evidence="2 3">ZFHKF-1</strain>
    </source>
</reference>